<reference evidence="2 3" key="1">
    <citation type="submission" date="2016-10" db="EMBL/GenBank/DDBJ databases">
        <title>The Draft Genome Sequence of Actinokineospora bangkokensis 44EHWT reveals the biosynthetic pathway of antifungal compounds Thailandins with unusual extender unit butylmalonyl-CoA.</title>
        <authorList>
            <person name="Greule A."/>
            <person name="Intra B."/>
            <person name="Flemming S."/>
            <person name="Rommel M.G."/>
            <person name="Panbangred W."/>
            <person name="Bechthold A."/>
        </authorList>
    </citation>
    <scope>NUCLEOTIDE SEQUENCE [LARGE SCALE GENOMIC DNA]</scope>
    <source>
        <strain evidence="2 3">44EHW</strain>
    </source>
</reference>
<gene>
    <name evidence="2" type="ORF">BJP25_30180</name>
</gene>
<dbReference type="RefSeq" id="WP_075977506.1">
    <property type="nucleotide sequence ID" value="NZ_MKQR01000026.1"/>
</dbReference>
<organism evidence="2 3">
    <name type="scientific">Actinokineospora bangkokensis</name>
    <dbReference type="NCBI Taxonomy" id="1193682"/>
    <lineage>
        <taxon>Bacteria</taxon>
        <taxon>Bacillati</taxon>
        <taxon>Actinomycetota</taxon>
        <taxon>Actinomycetes</taxon>
        <taxon>Pseudonocardiales</taxon>
        <taxon>Pseudonocardiaceae</taxon>
        <taxon>Actinokineospora</taxon>
    </lineage>
</organism>
<comment type="caution">
    <text evidence="2">The sequence shown here is derived from an EMBL/GenBank/DDBJ whole genome shotgun (WGS) entry which is preliminary data.</text>
</comment>
<dbReference type="InterPro" id="IPR001387">
    <property type="entry name" value="Cro/C1-type_HTH"/>
</dbReference>
<feature type="domain" description="HTH cro/C1-type" evidence="1">
    <location>
        <begin position="19"/>
        <end position="74"/>
    </location>
</feature>
<dbReference type="Proteomes" id="UP000186040">
    <property type="component" value="Unassembled WGS sequence"/>
</dbReference>
<dbReference type="OrthoDB" id="3687959at2"/>
<dbReference type="InterPro" id="IPR010982">
    <property type="entry name" value="Lambda_DNA-bd_dom_sf"/>
</dbReference>
<dbReference type="PROSITE" id="PS50943">
    <property type="entry name" value="HTH_CROC1"/>
    <property type="match status" value="1"/>
</dbReference>
<protein>
    <recommendedName>
        <fullName evidence="1">HTH cro/C1-type domain-containing protein</fullName>
    </recommendedName>
</protein>
<evidence type="ECO:0000259" key="1">
    <source>
        <dbReference type="PROSITE" id="PS50943"/>
    </source>
</evidence>
<dbReference type="SUPFAM" id="SSF47413">
    <property type="entry name" value="lambda repressor-like DNA-binding domains"/>
    <property type="match status" value="1"/>
</dbReference>
<sequence>MPGQRKTPQARDRTIGAQLRAVRTEQTTLTLEAAATAIGWSAATLSRTENGKRHISSEDVAAVLAVYRVPTPQRDELIESARAGAQAGWWSRPLPGVLPDVGTLASYESTANALVNWSIGVVPGLLQTERYAAGFMLADGADPADVETRWMARLRRQQVLPKLEYTAYIHESALRTPFGGPEALHEQLDHLLTASTRGQTVWVVREHLPHRALLHSWMMLHYPEAPPVLHVELYRSAVYLHDSEVDVYREVLAELDDVALSREESRSTMKRLQEGL</sequence>
<proteinExistence type="predicted"/>
<evidence type="ECO:0000313" key="2">
    <source>
        <dbReference type="EMBL" id="OLR90836.1"/>
    </source>
</evidence>
<keyword evidence="3" id="KW-1185">Reference proteome</keyword>
<dbReference type="EMBL" id="MKQR01000026">
    <property type="protein sequence ID" value="OLR90836.1"/>
    <property type="molecule type" value="Genomic_DNA"/>
</dbReference>
<dbReference type="Pfam" id="PF19054">
    <property type="entry name" value="DUF5753"/>
    <property type="match status" value="1"/>
</dbReference>
<evidence type="ECO:0000313" key="3">
    <source>
        <dbReference type="Proteomes" id="UP000186040"/>
    </source>
</evidence>
<accession>A0A1Q9LFM6</accession>
<dbReference type="GO" id="GO:0003677">
    <property type="term" value="F:DNA binding"/>
    <property type="evidence" value="ECO:0007669"/>
    <property type="project" value="InterPro"/>
</dbReference>
<dbReference type="SMART" id="SM00530">
    <property type="entry name" value="HTH_XRE"/>
    <property type="match status" value="1"/>
</dbReference>
<dbReference type="InterPro" id="IPR043917">
    <property type="entry name" value="DUF5753"/>
</dbReference>
<dbReference type="STRING" id="1193682.BJP25_30180"/>
<dbReference type="CDD" id="cd00093">
    <property type="entry name" value="HTH_XRE"/>
    <property type="match status" value="1"/>
</dbReference>
<dbReference type="AlphaFoldDB" id="A0A1Q9LFM6"/>
<dbReference type="Gene3D" id="1.10.260.40">
    <property type="entry name" value="lambda repressor-like DNA-binding domains"/>
    <property type="match status" value="1"/>
</dbReference>
<name>A0A1Q9LFM6_9PSEU</name>
<dbReference type="Pfam" id="PF13560">
    <property type="entry name" value="HTH_31"/>
    <property type="match status" value="1"/>
</dbReference>